<name>A0ABR2HW00_9EUKA</name>
<evidence type="ECO:0000313" key="1">
    <source>
        <dbReference type="EMBL" id="KAK8852955.1"/>
    </source>
</evidence>
<keyword evidence="2" id="KW-1185">Reference proteome</keyword>
<dbReference type="EMBL" id="JAPFFF010000023">
    <property type="protein sequence ID" value="KAK8852955.1"/>
    <property type="molecule type" value="Genomic_DNA"/>
</dbReference>
<evidence type="ECO:0000313" key="2">
    <source>
        <dbReference type="Proteomes" id="UP001470230"/>
    </source>
</evidence>
<protein>
    <recommendedName>
        <fullName evidence="3">Initiator binding domain-containing protein</fullName>
    </recommendedName>
</protein>
<proteinExistence type="predicted"/>
<sequence>MISEPFPVVTEKCTCGNLHVSGKKCHLSSHLGVSRKLLQQMSENPNTIFQLRSGSIGISDSKIAVCQKVKNNVYYVSCVKCNQVFVVFIGRGSIYGQFSNDLIKDRLRLSEAMLNNTQPRIQFPPMICQLIRVDEITRDSAVGYSDGTLDLGLDAELDHAQEGDSPSLIGERNGADIDIYSHEADDHGDVNDANTLESEMIFDGNDNDLDYELMFSKSRNSFQGSYQAPSALGLYM</sequence>
<organism evidence="1 2">
    <name type="scientific">Tritrichomonas musculus</name>
    <dbReference type="NCBI Taxonomy" id="1915356"/>
    <lineage>
        <taxon>Eukaryota</taxon>
        <taxon>Metamonada</taxon>
        <taxon>Parabasalia</taxon>
        <taxon>Tritrichomonadida</taxon>
        <taxon>Tritrichomonadidae</taxon>
        <taxon>Tritrichomonas</taxon>
    </lineage>
</organism>
<dbReference type="Proteomes" id="UP001470230">
    <property type="component" value="Unassembled WGS sequence"/>
</dbReference>
<reference evidence="1 2" key="1">
    <citation type="submission" date="2024-04" db="EMBL/GenBank/DDBJ databases">
        <title>Tritrichomonas musculus Genome.</title>
        <authorList>
            <person name="Alves-Ferreira E."/>
            <person name="Grigg M."/>
            <person name="Lorenzi H."/>
            <person name="Galac M."/>
        </authorList>
    </citation>
    <scope>NUCLEOTIDE SEQUENCE [LARGE SCALE GENOMIC DNA]</scope>
    <source>
        <strain evidence="1 2">EAF2021</strain>
    </source>
</reference>
<accession>A0ABR2HW00</accession>
<comment type="caution">
    <text evidence="1">The sequence shown here is derived from an EMBL/GenBank/DDBJ whole genome shotgun (WGS) entry which is preliminary data.</text>
</comment>
<evidence type="ECO:0008006" key="3">
    <source>
        <dbReference type="Google" id="ProtNLM"/>
    </source>
</evidence>
<gene>
    <name evidence="1" type="ORF">M9Y10_017952</name>
</gene>